<dbReference type="SUPFAM" id="SSF52540">
    <property type="entry name" value="P-loop containing nucleoside triphosphate hydrolases"/>
    <property type="match status" value="1"/>
</dbReference>
<keyword evidence="4" id="KW-1185">Reference proteome</keyword>
<dbReference type="Gene3D" id="3.40.50.300">
    <property type="entry name" value="P-loop containing nucleotide triphosphate hydrolases"/>
    <property type="match status" value="1"/>
</dbReference>
<dbReference type="Proteomes" id="UP001327219">
    <property type="component" value="Chromosome"/>
</dbReference>
<keyword evidence="3" id="KW-0132">Cell division</keyword>
<dbReference type="EMBL" id="CP110820">
    <property type="protein sequence ID" value="WPX97143.1"/>
    <property type="molecule type" value="Genomic_DNA"/>
</dbReference>
<evidence type="ECO:0000313" key="3">
    <source>
        <dbReference type="EMBL" id="WPX97143.1"/>
    </source>
</evidence>
<dbReference type="NCBIfam" id="NF040713">
    <property type="entry name" value="ZapE"/>
    <property type="match status" value="1"/>
</dbReference>
<protein>
    <submittedName>
        <fullName evidence="3">Cell division protein ZapE</fullName>
    </submittedName>
</protein>
<keyword evidence="1" id="KW-0547">Nucleotide-binding</keyword>
<dbReference type="GO" id="GO:0051301">
    <property type="term" value="P:cell division"/>
    <property type="evidence" value="ECO:0007669"/>
    <property type="project" value="UniProtKB-KW"/>
</dbReference>
<organism evidence="3 4">
    <name type="scientific">Candidatus Bandiella euplotis</name>
    <dbReference type="NCBI Taxonomy" id="1664265"/>
    <lineage>
        <taxon>Bacteria</taxon>
        <taxon>Pseudomonadati</taxon>
        <taxon>Pseudomonadota</taxon>
        <taxon>Alphaproteobacteria</taxon>
        <taxon>Rickettsiales</taxon>
        <taxon>Candidatus Midichloriaceae</taxon>
        <taxon>Candidatus Bandiella</taxon>
    </lineage>
</organism>
<evidence type="ECO:0000256" key="2">
    <source>
        <dbReference type="ARBA" id="ARBA00022840"/>
    </source>
</evidence>
<evidence type="ECO:0000313" key="4">
    <source>
        <dbReference type="Proteomes" id="UP001327219"/>
    </source>
</evidence>
<name>A0ABZ0UPT9_9RICK</name>
<gene>
    <name evidence="3" type="ORF">Bandiella_01287</name>
</gene>
<dbReference type="InterPro" id="IPR027417">
    <property type="entry name" value="P-loop_NTPase"/>
</dbReference>
<accession>A0ABZ0UPT9</accession>
<dbReference type="RefSeq" id="WP_323732756.1">
    <property type="nucleotide sequence ID" value="NZ_CP110820.1"/>
</dbReference>
<reference evidence="3 4" key="1">
    <citation type="submission" date="2022-11" db="EMBL/GenBank/DDBJ databases">
        <title>Host association and intracellularity evolved multiple times independently in the Rickettsiales.</title>
        <authorList>
            <person name="Castelli M."/>
            <person name="Nardi T."/>
            <person name="Gammuto L."/>
            <person name="Bellinzona G."/>
            <person name="Sabaneyeva E."/>
            <person name="Potekhin A."/>
            <person name="Serra V."/>
            <person name="Petroni G."/>
            <person name="Sassera D."/>
        </authorList>
    </citation>
    <scope>NUCLEOTIDE SEQUENCE [LARGE SCALE GENOMIC DNA]</scope>
    <source>
        <strain evidence="3 4">NDG2</strain>
    </source>
</reference>
<proteinExistence type="predicted"/>
<dbReference type="PANTHER" id="PTHR12169">
    <property type="entry name" value="ATPASE N2B"/>
    <property type="match status" value="1"/>
</dbReference>
<dbReference type="InterPro" id="IPR005654">
    <property type="entry name" value="ATPase_AFG1-like"/>
</dbReference>
<keyword evidence="3" id="KW-0131">Cell cycle</keyword>
<dbReference type="PANTHER" id="PTHR12169:SF6">
    <property type="entry name" value="AFG1-LIKE ATPASE"/>
    <property type="match status" value="1"/>
</dbReference>
<evidence type="ECO:0000256" key="1">
    <source>
        <dbReference type="ARBA" id="ARBA00022741"/>
    </source>
</evidence>
<dbReference type="Pfam" id="PF03969">
    <property type="entry name" value="AFG1_ATPase"/>
    <property type="match status" value="1"/>
</dbReference>
<sequence length="353" mass="41207">MLKQCYDKYIRENGYTKDLAQLGLIDLLSGYQKKVQSNRLLSIFLGPVVKKGVYIWGDVGRGKTFISSLFFDSLSIEQKYKQHFHQFMLDCHSEIQQNPSEDHALKNLTNMLIAKYRVLYLDEFQINNIADAMLLSRLFTILMDSGMYIFLTSNTKPAEIYKDGLKREYILPFINFIQENLNVYNLSSPRDYRREKLKAHKNLFIYPLINSESKLTTIINDLVGSGKFEKTTIQVTSNRLFEVKNSCGVVARFTFEELCVEALGAADYLALCRSFDMIIITNIPQLRFEDHNQILRFITLVDCMYDNRIMGVFTAEAPLEDLYLGDIHRNEFQRTISRIYEMQSEEYDKHILQ</sequence>
<keyword evidence="2" id="KW-0067">ATP-binding</keyword>